<keyword evidence="2" id="KW-0813">Transport</keyword>
<dbReference type="InterPro" id="IPR003593">
    <property type="entry name" value="AAA+_ATPase"/>
</dbReference>
<dbReference type="PROSITE" id="PS00211">
    <property type="entry name" value="ABC_TRANSPORTER_1"/>
    <property type="match status" value="1"/>
</dbReference>
<proteinExistence type="inferred from homology"/>
<dbReference type="Gene3D" id="3.40.50.300">
    <property type="entry name" value="P-loop containing nucleotide triphosphate hydrolases"/>
    <property type="match status" value="1"/>
</dbReference>
<keyword evidence="3" id="KW-0547">Nucleotide-binding</keyword>
<dbReference type="InterPro" id="IPR017871">
    <property type="entry name" value="ABC_transporter-like_CS"/>
</dbReference>
<dbReference type="PANTHER" id="PTHR43776">
    <property type="entry name" value="TRANSPORT ATP-BINDING PROTEIN"/>
    <property type="match status" value="1"/>
</dbReference>
<dbReference type="SUPFAM" id="SSF52540">
    <property type="entry name" value="P-loop containing nucleoside triphosphate hydrolases"/>
    <property type="match status" value="1"/>
</dbReference>
<dbReference type="Proteomes" id="UP001501074">
    <property type="component" value="Unassembled WGS sequence"/>
</dbReference>
<dbReference type="InterPro" id="IPR013563">
    <property type="entry name" value="Oligopep_ABC_C"/>
</dbReference>
<dbReference type="SMART" id="SM00382">
    <property type="entry name" value="AAA"/>
    <property type="match status" value="1"/>
</dbReference>
<comment type="similarity">
    <text evidence="1">Belongs to the ABC transporter superfamily.</text>
</comment>
<dbReference type="CDD" id="cd03257">
    <property type="entry name" value="ABC_NikE_OppD_transporters"/>
    <property type="match status" value="1"/>
</dbReference>
<keyword evidence="7" id="KW-1185">Reference proteome</keyword>
<evidence type="ECO:0000256" key="2">
    <source>
        <dbReference type="ARBA" id="ARBA00022448"/>
    </source>
</evidence>
<dbReference type="GO" id="GO:0005524">
    <property type="term" value="F:ATP binding"/>
    <property type="evidence" value="ECO:0007669"/>
    <property type="project" value="UniProtKB-KW"/>
</dbReference>
<evidence type="ECO:0000313" key="6">
    <source>
        <dbReference type="EMBL" id="GAA3633676.1"/>
    </source>
</evidence>
<dbReference type="Pfam" id="PF08352">
    <property type="entry name" value="oligo_HPY"/>
    <property type="match status" value="1"/>
</dbReference>
<gene>
    <name evidence="6" type="ORF">GCM10022223_60010</name>
</gene>
<dbReference type="InterPro" id="IPR050319">
    <property type="entry name" value="ABC_transp_ATP-bind"/>
</dbReference>
<comment type="caution">
    <text evidence="6">The sequence shown here is derived from an EMBL/GenBank/DDBJ whole genome shotgun (WGS) entry which is preliminary data.</text>
</comment>
<evidence type="ECO:0000256" key="4">
    <source>
        <dbReference type="ARBA" id="ARBA00022840"/>
    </source>
</evidence>
<dbReference type="PANTHER" id="PTHR43776:SF7">
    <property type="entry name" value="D,D-DIPEPTIDE TRANSPORT ATP-BINDING PROTEIN DDPF-RELATED"/>
    <property type="match status" value="1"/>
</dbReference>
<keyword evidence="4 6" id="KW-0067">ATP-binding</keyword>
<sequence>MSAPLLKVDGLRVEYGRTVAVNDVSFEVAPGEIVGLVGESGSGKTTIGRAVAGFLTPGAGSIDLAGDRLGATRSLAQRRGVQMVFQDPYLSLNPRLSTWSMLRELVTVHRLAPKAQVDDFVRTVLGEVALTEELARVRPSRLSGGQRQRAAIARAVVLRPQLIVADEPTSALDVSVQASILRLFASLRTELGVGFLVISHDLSLVRFLCDSVLVMQDGEIVERGPVAEVLTAPQHPYTQRLLKAVPRLPSYAKTSGNNREKP</sequence>
<reference evidence="7" key="1">
    <citation type="journal article" date="2019" name="Int. J. Syst. Evol. Microbiol.">
        <title>The Global Catalogue of Microorganisms (GCM) 10K type strain sequencing project: providing services to taxonomists for standard genome sequencing and annotation.</title>
        <authorList>
            <consortium name="The Broad Institute Genomics Platform"/>
            <consortium name="The Broad Institute Genome Sequencing Center for Infectious Disease"/>
            <person name="Wu L."/>
            <person name="Ma J."/>
        </authorList>
    </citation>
    <scope>NUCLEOTIDE SEQUENCE [LARGE SCALE GENOMIC DNA]</scope>
    <source>
        <strain evidence="7">JCM 16902</strain>
    </source>
</reference>
<evidence type="ECO:0000313" key="7">
    <source>
        <dbReference type="Proteomes" id="UP001501074"/>
    </source>
</evidence>
<dbReference type="PROSITE" id="PS50893">
    <property type="entry name" value="ABC_TRANSPORTER_2"/>
    <property type="match status" value="1"/>
</dbReference>
<evidence type="ECO:0000256" key="3">
    <source>
        <dbReference type="ARBA" id="ARBA00022741"/>
    </source>
</evidence>
<accession>A0ABP7AJE9</accession>
<dbReference type="RefSeq" id="WP_231485679.1">
    <property type="nucleotide sequence ID" value="NZ_BAAAZO010000012.1"/>
</dbReference>
<organism evidence="6 7">
    <name type="scientific">Kineosporia mesophila</name>
    <dbReference type="NCBI Taxonomy" id="566012"/>
    <lineage>
        <taxon>Bacteria</taxon>
        <taxon>Bacillati</taxon>
        <taxon>Actinomycetota</taxon>
        <taxon>Actinomycetes</taxon>
        <taxon>Kineosporiales</taxon>
        <taxon>Kineosporiaceae</taxon>
        <taxon>Kineosporia</taxon>
    </lineage>
</organism>
<feature type="domain" description="ABC transporter" evidence="5">
    <location>
        <begin position="6"/>
        <end position="242"/>
    </location>
</feature>
<evidence type="ECO:0000256" key="1">
    <source>
        <dbReference type="ARBA" id="ARBA00005417"/>
    </source>
</evidence>
<evidence type="ECO:0000259" key="5">
    <source>
        <dbReference type="PROSITE" id="PS50893"/>
    </source>
</evidence>
<protein>
    <submittedName>
        <fullName evidence="6">ATP-binding cassette domain-containing protein</fullName>
    </submittedName>
</protein>
<dbReference type="InterPro" id="IPR027417">
    <property type="entry name" value="P-loop_NTPase"/>
</dbReference>
<dbReference type="EMBL" id="BAAAZO010000012">
    <property type="protein sequence ID" value="GAA3633676.1"/>
    <property type="molecule type" value="Genomic_DNA"/>
</dbReference>
<name>A0ABP7AJE9_9ACTN</name>
<dbReference type="InterPro" id="IPR003439">
    <property type="entry name" value="ABC_transporter-like_ATP-bd"/>
</dbReference>
<dbReference type="Pfam" id="PF00005">
    <property type="entry name" value="ABC_tran"/>
    <property type="match status" value="1"/>
</dbReference>